<name>A0A397VJX7_9GLOM</name>
<proteinExistence type="predicted"/>
<reference evidence="1 2" key="1">
    <citation type="submission" date="2018-06" db="EMBL/GenBank/DDBJ databases">
        <title>Comparative genomics reveals the genomic features of Rhizophagus irregularis, R. cerebriforme, R. diaphanum and Gigaspora rosea, and their symbiotic lifestyle signature.</title>
        <authorList>
            <person name="Morin E."/>
            <person name="San Clemente H."/>
            <person name="Chen E.C.H."/>
            <person name="De La Providencia I."/>
            <person name="Hainaut M."/>
            <person name="Kuo A."/>
            <person name="Kohler A."/>
            <person name="Murat C."/>
            <person name="Tang N."/>
            <person name="Roy S."/>
            <person name="Loubradou J."/>
            <person name="Henrissat B."/>
            <person name="Grigoriev I.V."/>
            <person name="Corradi N."/>
            <person name="Roux C."/>
            <person name="Martin F.M."/>
        </authorList>
    </citation>
    <scope>NUCLEOTIDE SEQUENCE [LARGE SCALE GENOMIC DNA]</scope>
    <source>
        <strain evidence="1 2">DAOM 194757</strain>
    </source>
</reference>
<protein>
    <submittedName>
        <fullName evidence="1">Uncharacterized protein</fullName>
    </submittedName>
</protein>
<dbReference type="Proteomes" id="UP000266673">
    <property type="component" value="Unassembled WGS sequence"/>
</dbReference>
<accession>A0A397VJX7</accession>
<gene>
    <name evidence="1" type="ORF">C2G38_2173072</name>
</gene>
<comment type="caution">
    <text evidence="1">The sequence shown here is derived from an EMBL/GenBank/DDBJ whole genome shotgun (WGS) entry which is preliminary data.</text>
</comment>
<dbReference type="AlphaFoldDB" id="A0A397VJX7"/>
<evidence type="ECO:0000313" key="1">
    <source>
        <dbReference type="EMBL" id="RIB22764.1"/>
    </source>
</evidence>
<evidence type="ECO:0000313" key="2">
    <source>
        <dbReference type="Proteomes" id="UP000266673"/>
    </source>
</evidence>
<sequence length="130" mass="15305">MENLEGLSDNYPPSKNINIHINSVRTALRSKIESNGSSRDQIKRMSLEKDIENRVEKSNNYGTAIMSKRVKIKREEKIIKRRLVISNSRIHCLTQWIRYLLMGWSPIRIFDPEGDAYRFKDSWPFYPSTS</sequence>
<keyword evidence="2" id="KW-1185">Reference proteome</keyword>
<organism evidence="1 2">
    <name type="scientific">Gigaspora rosea</name>
    <dbReference type="NCBI Taxonomy" id="44941"/>
    <lineage>
        <taxon>Eukaryota</taxon>
        <taxon>Fungi</taxon>
        <taxon>Fungi incertae sedis</taxon>
        <taxon>Mucoromycota</taxon>
        <taxon>Glomeromycotina</taxon>
        <taxon>Glomeromycetes</taxon>
        <taxon>Diversisporales</taxon>
        <taxon>Gigasporaceae</taxon>
        <taxon>Gigaspora</taxon>
    </lineage>
</organism>
<dbReference type="EMBL" id="QKWP01000293">
    <property type="protein sequence ID" value="RIB22764.1"/>
    <property type="molecule type" value="Genomic_DNA"/>
</dbReference>